<dbReference type="InterPro" id="IPR007169">
    <property type="entry name" value="RemA-like"/>
</dbReference>
<dbReference type="RefSeq" id="WP_404315005.1">
    <property type="nucleotide sequence ID" value="NZ_JAUIYO010000002.1"/>
</dbReference>
<evidence type="ECO:0000256" key="1">
    <source>
        <dbReference type="HAMAP-Rule" id="MF_01503"/>
    </source>
</evidence>
<name>A0ABW8I623_9BACI</name>
<accession>A0ABW8I623</accession>
<evidence type="ECO:0000313" key="2">
    <source>
        <dbReference type="EMBL" id="MFK2824940.1"/>
    </source>
</evidence>
<sequence length="91" mass="9897">MSIRLINIGFGSIVSVNRIVAIVSPESAPMKRLVQEAREAGTLIDATHGRRTRAVLIMDSDHIVLSAVQPETVAQRIFSKEEVTEEGQGKA</sequence>
<organism evidence="2 3">
    <name type="scientific">Bacillus lumedeiriae</name>
    <dbReference type="NCBI Taxonomy" id="3058829"/>
    <lineage>
        <taxon>Bacteria</taxon>
        <taxon>Bacillati</taxon>
        <taxon>Bacillota</taxon>
        <taxon>Bacilli</taxon>
        <taxon>Bacillales</taxon>
        <taxon>Bacillaceae</taxon>
        <taxon>Bacillus</taxon>
    </lineage>
</organism>
<dbReference type="Proteomes" id="UP001619911">
    <property type="component" value="Unassembled WGS sequence"/>
</dbReference>
<comment type="similarity">
    <text evidence="1">Belongs to the RemA family.</text>
</comment>
<protein>
    <recommendedName>
        <fullName evidence="1">Putative regulatory protein QYG89_04480</fullName>
    </recommendedName>
</protein>
<dbReference type="NCBIfam" id="NF003315">
    <property type="entry name" value="PRK04323.1"/>
    <property type="match status" value="1"/>
</dbReference>
<evidence type="ECO:0000313" key="3">
    <source>
        <dbReference type="Proteomes" id="UP001619911"/>
    </source>
</evidence>
<dbReference type="HAMAP" id="MF_01503">
    <property type="entry name" value="RemA"/>
    <property type="match status" value="1"/>
</dbReference>
<dbReference type="NCBIfam" id="NF046064">
    <property type="entry name" value="MtxBflmRegRemA"/>
    <property type="match status" value="1"/>
</dbReference>
<comment type="caution">
    <text evidence="2">The sequence shown here is derived from an EMBL/GenBank/DDBJ whole genome shotgun (WGS) entry which is preliminary data.</text>
</comment>
<proteinExistence type="inferred from homology"/>
<dbReference type="Pfam" id="PF04025">
    <property type="entry name" value="RemA-like"/>
    <property type="match status" value="1"/>
</dbReference>
<dbReference type="PANTHER" id="PTHR38449">
    <property type="entry name" value="REGULATORY PROTEIN TM_1690-RELATED"/>
    <property type="match status" value="1"/>
</dbReference>
<keyword evidence="3" id="KW-1185">Reference proteome</keyword>
<dbReference type="EMBL" id="JAUIYO010000002">
    <property type="protein sequence ID" value="MFK2824940.1"/>
    <property type="molecule type" value="Genomic_DNA"/>
</dbReference>
<gene>
    <name evidence="2" type="ORF">QYG89_04480</name>
</gene>
<reference evidence="2 3" key="1">
    <citation type="submission" date="2023-07" db="EMBL/GenBank/DDBJ databases">
        <title>Bacillus lucianemedeirus sp. nov, a new species isolated from an immunobiological production facility.</title>
        <authorList>
            <person name="Costa L.V."/>
            <person name="Miranda R.V.S.L."/>
            <person name="Brandao M.L.L."/>
            <person name="Reis C.M.F."/>
            <person name="Frazao A.M."/>
            <person name="Cruz F.V."/>
            <person name="Baio P.V.P."/>
            <person name="Veras J.F.C."/>
            <person name="Ramos J.N."/>
            <person name="Vieira V."/>
        </authorList>
    </citation>
    <scope>NUCLEOTIDE SEQUENCE [LARGE SCALE GENOMIC DNA]</scope>
    <source>
        <strain evidence="2 3">B190/17</strain>
    </source>
</reference>
<dbReference type="PANTHER" id="PTHR38449:SF1">
    <property type="entry name" value="REGULATORY PROTEIN SSL2874-RELATED"/>
    <property type="match status" value="1"/>
</dbReference>